<dbReference type="KEGG" id="mbos:ICJ55_01725"/>
<dbReference type="AlphaFoldDB" id="A0A7H1C5K0"/>
<sequence>MKTKYLVSLLALAPVFATAQQNDPNWVDKQHSKASNTLDRWANNINNWLGEADPDKPGTASLRVMLDSRWDKYDKFTVKPRVRGKIKLPVLKKHLNVVFGDDELDNELTDKNHVGKLYKDVKANKRYNSREARDSNASIGLRWSDGIKSLGIETDFDVGVRSGSDIFGRVRISKDWKITDQFTTRLEQIYRYGSDSKHYLRTNFENKYNETDTTFIMNHTHFEYRHDLDEERSWGNSLYRQHNFKPLTHISYGIGMGGRIDKDFARFNYWGPFVTYRQPIWRNWLFIQPEISFYNDKDKDRKHFVHTFVRLEAIF</sequence>
<organism evidence="2 3">
    <name type="scientific">Mannheimia bovis</name>
    <dbReference type="NCBI Taxonomy" id="2770636"/>
    <lineage>
        <taxon>Bacteria</taxon>
        <taxon>Pseudomonadati</taxon>
        <taxon>Pseudomonadota</taxon>
        <taxon>Gammaproteobacteria</taxon>
        <taxon>Pasteurellales</taxon>
        <taxon>Pasteurellaceae</taxon>
        <taxon>Mannheimia</taxon>
    </lineage>
</organism>
<keyword evidence="3" id="KW-1185">Reference proteome</keyword>
<evidence type="ECO:0008006" key="4">
    <source>
        <dbReference type="Google" id="ProtNLM"/>
    </source>
</evidence>
<name>A0A7H1C5K0_9PAST</name>
<keyword evidence="1" id="KW-0732">Signal</keyword>
<evidence type="ECO:0000256" key="1">
    <source>
        <dbReference type="SAM" id="SignalP"/>
    </source>
</evidence>
<feature type="signal peptide" evidence="1">
    <location>
        <begin position="1"/>
        <end position="19"/>
    </location>
</feature>
<proteinExistence type="predicted"/>
<dbReference type="EMBL" id="CP061280">
    <property type="protein sequence ID" value="QNS16255.1"/>
    <property type="molecule type" value="Genomic_DNA"/>
</dbReference>
<feature type="chain" id="PRO_5029017352" description="Outer membrane protein" evidence="1">
    <location>
        <begin position="20"/>
        <end position="315"/>
    </location>
</feature>
<evidence type="ECO:0000313" key="3">
    <source>
        <dbReference type="Proteomes" id="UP000576260"/>
    </source>
</evidence>
<evidence type="ECO:0000313" key="2">
    <source>
        <dbReference type="EMBL" id="QNS16255.1"/>
    </source>
</evidence>
<protein>
    <recommendedName>
        <fullName evidence="4">Outer membrane protein</fullName>
    </recommendedName>
</protein>
<accession>A0A7H1C5K0</accession>
<reference evidence="2 3" key="1">
    <citation type="submission" date="2020-09" db="EMBL/GenBank/DDBJ databases">
        <title>Mannheimia bovis sp.nov., isolated from a cow.</title>
        <authorList>
            <person name="Li F."/>
        </authorList>
    </citation>
    <scope>NUCLEOTIDE SEQUENCE [LARGE SCALE GENOMIC DNA]</scope>
    <source>
        <strain evidence="2 3">ZY190616</strain>
    </source>
</reference>
<dbReference type="Proteomes" id="UP000576260">
    <property type="component" value="Chromosome"/>
</dbReference>
<dbReference type="RefSeq" id="WP_188157738.1">
    <property type="nucleotide sequence ID" value="NZ_CP061280.1"/>
</dbReference>
<gene>
    <name evidence="2" type="ORF">ICJ55_01725</name>
</gene>